<accession>A0ABU8FAF4</accession>
<dbReference type="PANTHER" id="PTHR43792:SF1">
    <property type="entry name" value="N-ACETYLTRANSFERASE DOMAIN-CONTAINING PROTEIN"/>
    <property type="match status" value="1"/>
</dbReference>
<evidence type="ECO:0000259" key="1">
    <source>
        <dbReference type="PROSITE" id="PS51186"/>
    </source>
</evidence>
<gene>
    <name evidence="2" type="ORF">WAX74_20555</name>
</gene>
<organism evidence="2 3">
    <name type="scientific">Psychrobacillus mangrovi</name>
    <dbReference type="NCBI Taxonomy" id="3117745"/>
    <lineage>
        <taxon>Bacteria</taxon>
        <taxon>Bacillati</taxon>
        <taxon>Bacillota</taxon>
        <taxon>Bacilli</taxon>
        <taxon>Bacillales</taxon>
        <taxon>Bacillaceae</taxon>
        <taxon>Psychrobacillus</taxon>
    </lineage>
</organism>
<dbReference type="Pfam" id="PF13302">
    <property type="entry name" value="Acetyltransf_3"/>
    <property type="match status" value="1"/>
</dbReference>
<sequence>MRELVMDDKNELSKVLSDPESMQYYPHPFNDEEVKNWIKWNLENYKLDKHGLWAVILKEGDTFIGDCGITMQNIDNEKLPEIGFHIIKEYWNKGYATEAASACKEYAFNVLGYSKIFSYTTLRNIPSQKVAEKIGMKTYKFFEKNGEQQIVQVTYDNEV</sequence>
<evidence type="ECO:0000313" key="2">
    <source>
        <dbReference type="EMBL" id="MEI4771991.1"/>
    </source>
</evidence>
<evidence type="ECO:0000313" key="3">
    <source>
        <dbReference type="Proteomes" id="UP001364890"/>
    </source>
</evidence>
<dbReference type="PROSITE" id="PS51186">
    <property type="entry name" value="GNAT"/>
    <property type="match status" value="1"/>
</dbReference>
<dbReference type="InterPro" id="IPR016181">
    <property type="entry name" value="Acyl_CoA_acyltransferase"/>
</dbReference>
<reference evidence="2 3" key="1">
    <citation type="submission" date="2024-01" db="EMBL/GenBank/DDBJ databases">
        <title>Seven novel Bacillus-like species.</title>
        <authorList>
            <person name="Liu G."/>
        </authorList>
    </citation>
    <scope>NUCLEOTIDE SEQUENCE [LARGE SCALE GENOMIC DNA]</scope>
    <source>
        <strain evidence="2 3">FJAT-51614</strain>
    </source>
</reference>
<dbReference type="RefSeq" id="WP_336499540.1">
    <property type="nucleotide sequence ID" value="NZ_JBAWSY010000037.1"/>
</dbReference>
<keyword evidence="3" id="KW-1185">Reference proteome</keyword>
<dbReference type="SUPFAM" id="SSF55729">
    <property type="entry name" value="Acyl-CoA N-acyltransferases (Nat)"/>
    <property type="match status" value="1"/>
</dbReference>
<name>A0ABU8FAF4_9BACI</name>
<dbReference type="InterPro" id="IPR000182">
    <property type="entry name" value="GNAT_dom"/>
</dbReference>
<dbReference type="Gene3D" id="3.40.630.30">
    <property type="match status" value="1"/>
</dbReference>
<dbReference type="PANTHER" id="PTHR43792">
    <property type="entry name" value="GNAT FAMILY, PUTATIVE (AFU_ORTHOLOGUE AFUA_3G00765)-RELATED-RELATED"/>
    <property type="match status" value="1"/>
</dbReference>
<protein>
    <submittedName>
        <fullName evidence="2">GNAT family N-acetyltransferase</fullName>
    </submittedName>
</protein>
<proteinExistence type="predicted"/>
<comment type="caution">
    <text evidence="2">The sequence shown here is derived from an EMBL/GenBank/DDBJ whole genome shotgun (WGS) entry which is preliminary data.</text>
</comment>
<feature type="domain" description="N-acetyltransferase" evidence="1">
    <location>
        <begin position="1"/>
        <end position="159"/>
    </location>
</feature>
<dbReference type="InterPro" id="IPR051531">
    <property type="entry name" value="N-acetyltransferase"/>
</dbReference>
<dbReference type="Proteomes" id="UP001364890">
    <property type="component" value="Unassembled WGS sequence"/>
</dbReference>
<dbReference type="EMBL" id="JBAWSY010000037">
    <property type="protein sequence ID" value="MEI4771991.1"/>
    <property type="molecule type" value="Genomic_DNA"/>
</dbReference>